<evidence type="ECO:0000313" key="2">
    <source>
        <dbReference type="Proteomes" id="UP000178700"/>
    </source>
</evidence>
<gene>
    <name evidence="1" type="ORF">A2642_03470</name>
</gene>
<dbReference type="Proteomes" id="UP000178700">
    <property type="component" value="Unassembled WGS sequence"/>
</dbReference>
<protein>
    <submittedName>
        <fullName evidence="1">Uncharacterized protein</fullName>
    </submittedName>
</protein>
<reference evidence="1 2" key="1">
    <citation type="journal article" date="2016" name="Nat. Commun.">
        <title>Thousands of microbial genomes shed light on interconnected biogeochemical processes in an aquifer system.</title>
        <authorList>
            <person name="Anantharaman K."/>
            <person name="Brown C.T."/>
            <person name="Hug L.A."/>
            <person name="Sharon I."/>
            <person name="Castelle C.J."/>
            <person name="Probst A.J."/>
            <person name="Thomas B.C."/>
            <person name="Singh A."/>
            <person name="Wilkins M.J."/>
            <person name="Karaoz U."/>
            <person name="Brodie E.L."/>
            <person name="Williams K.H."/>
            <person name="Hubbard S.S."/>
            <person name="Banfield J.F."/>
        </authorList>
    </citation>
    <scope>NUCLEOTIDE SEQUENCE [LARGE SCALE GENOMIC DNA]</scope>
</reference>
<proteinExistence type="predicted"/>
<accession>A0A1F6V9B7</accession>
<dbReference type="AlphaFoldDB" id="A0A1F6V9B7"/>
<evidence type="ECO:0000313" key="1">
    <source>
        <dbReference type="EMBL" id="OGI66208.1"/>
    </source>
</evidence>
<name>A0A1F6V9B7_9BACT</name>
<dbReference type="EMBL" id="MFTJ01000015">
    <property type="protein sequence ID" value="OGI66208.1"/>
    <property type="molecule type" value="Genomic_DNA"/>
</dbReference>
<organism evidence="1 2">
    <name type="scientific">Candidatus Nomurabacteria bacterium RIFCSPHIGHO2_01_FULL_39_10</name>
    <dbReference type="NCBI Taxonomy" id="1801733"/>
    <lineage>
        <taxon>Bacteria</taxon>
        <taxon>Candidatus Nomuraibacteriota</taxon>
    </lineage>
</organism>
<sequence length="82" mass="9339">MAKYDKNSFTITLQDYASCKRKSPADFNIETIVVRELNWKYAVEKFNEKAKPYEAVLGIQEGVTDVLGDAQYMIRGTGVNQK</sequence>
<comment type="caution">
    <text evidence="1">The sequence shown here is derived from an EMBL/GenBank/DDBJ whole genome shotgun (WGS) entry which is preliminary data.</text>
</comment>